<dbReference type="SUPFAM" id="SSF51604">
    <property type="entry name" value="Enolase C-terminal domain-like"/>
    <property type="match status" value="1"/>
</dbReference>
<dbReference type="Pfam" id="PF13378">
    <property type="entry name" value="MR_MLE_C"/>
    <property type="match status" value="1"/>
</dbReference>
<dbReference type="GO" id="GO:0016052">
    <property type="term" value="P:carbohydrate catabolic process"/>
    <property type="evidence" value="ECO:0007669"/>
    <property type="project" value="TreeGrafter"/>
</dbReference>
<dbReference type="GO" id="GO:0016836">
    <property type="term" value="F:hydro-lyase activity"/>
    <property type="evidence" value="ECO:0007669"/>
    <property type="project" value="TreeGrafter"/>
</dbReference>
<dbReference type="Pfam" id="PF02746">
    <property type="entry name" value="MR_MLE_N"/>
    <property type="match status" value="1"/>
</dbReference>
<dbReference type="InterPro" id="IPR029065">
    <property type="entry name" value="Enolase_C-like"/>
</dbReference>
<dbReference type="Gene3D" id="3.20.20.120">
    <property type="entry name" value="Enolase-like C-terminal domain"/>
    <property type="match status" value="1"/>
</dbReference>
<accession>A0AAD2VR21</accession>
<name>A0AAD2VR21_PRORE</name>
<dbReference type="CDD" id="cd03316">
    <property type="entry name" value="MR_like"/>
    <property type="match status" value="1"/>
</dbReference>
<dbReference type="SMART" id="SM00922">
    <property type="entry name" value="MR_MLE"/>
    <property type="match status" value="1"/>
</dbReference>
<dbReference type="InterPro" id="IPR013342">
    <property type="entry name" value="Mandelate_racemase_C"/>
</dbReference>
<proteinExistence type="predicted"/>
<dbReference type="AlphaFoldDB" id="A0AAD2VR21"/>
<protein>
    <submittedName>
        <fullName evidence="5">Mandelate racemase/muconate lactonizing enzyme family protein</fullName>
    </submittedName>
</protein>
<dbReference type="InterPro" id="IPR036849">
    <property type="entry name" value="Enolase-like_C_sf"/>
</dbReference>
<dbReference type="InterPro" id="IPR029017">
    <property type="entry name" value="Enolase-like_N"/>
</dbReference>
<dbReference type="SFLD" id="SFLDS00001">
    <property type="entry name" value="Enolase"/>
    <property type="match status" value="1"/>
</dbReference>
<gene>
    <name evidence="6" type="ORF">M0K77_001611</name>
    <name evidence="5" type="ORF">M0K77_RS08055</name>
</gene>
<dbReference type="Gene3D" id="3.30.390.10">
    <property type="entry name" value="Enolase-like, N-terminal domain"/>
    <property type="match status" value="1"/>
</dbReference>
<dbReference type="GO" id="GO:0000287">
    <property type="term" value="F:magnesium ion binding"/>
    <property type="evidence" value="ECO:0007669"/>
    <property type="project" value="TreeGrafter"/>
</dbReference>
<keyword evidence="3" id="KW-0460">Magnesium</keyword>
<organism evidence="5">
    <name type="scientific">Providencia rettgeri</name>
    <dbReference type="NCBI Taxonomy" id="587"/>
    <lineage>
        <taxon>Bacteria</taxon>
        <taxon>Pseudomonadati</taxon>
        <taxon>Pseudomonadota</taxon>
        <taxon>Gammaproteobacteria</taxon>
        <taxon>Enterobacterales</taxon>
        <taxon>Morganellaceae</taxon>
        <taxon>Providencia</taxon>
    </lineage>
</organism>
<sequence length="392" mass="43440">MKITGWKTLTTQHNWQRPIGDVNGIIESGITEVPVLILETDSGYCGIGIGGHTDIERVFPAIEGEDPRAVNALYDRMQSWVFKSSHQGNTFGAIGVIDMALWDIKAKIAGEPLWRLLGARSPFVPGYASGLDYPLDMEELLALHQRFVDRGFSAVKIKAGLDIETDIERIMAVRELYLKNSSSPVIMIDVNEAMNVKHAIRYVKQLEKHIDLAWIEEPVRRWDANGHSMIRKQISAAVATGENLTGLEQFLPLLRENAVDILQTGMCWGISHFLRVANLAHAWGLPISPVSYNCNPVAHAAAAITNHLTCEVQDLNFPIGLTVDQKINDGGIWLGEKPGLGIEVDEAEILRHQQQAQWTIPQGPHVRPEQAGLHLSLSSATNPNLSLRRKSQ</sequence>
<evidence type="ECO:0000256" key="3">
    <source>
        <dbReference type="ARBA" id="ARBA00022842"/>
    </source>
</evidence>
<dbReference type="SUPFAM" id="SSF54826">
    <property type="entry name" value="Enolase N-terminal domain-like"/>
    <property type="match status" value="1"/>
</dbReference>
<reference evidence="5" key="1">
    <citation type="submission" date="2023-10" db="EMBL/GenBank/DDBJ databases">
        <authorList>
            <consortium name="Clinical and Environmental Microbiology Branch: Whole genome sequencing antimicrobial resistance pathogens in the healthcare setting"/>
        </authorList>
    </citation>
    <scope>NUCLEOTIDE SEQUENCE</scope>
    <source>
        <strain evidence="5">2020QW-00022</strain>
    </source>
</reference>
<dbReference type="InterPro" id="IPR013341">
    <property type="entry name" value="Mandelate_racemase_N_dom"/>
</dbReference>
<dbReference type="PANTHER" id="PTHR13794:SF58">
    <property type="entry name" value="MITOCHONDRIAL ENOLASE SUPERFAMILY MEMBER 1"/>
    <property type="match status" value="1"/>
</dbReference>
<evidence type="ECO:0000313" key="5">
    <source>
        <dbReference type="EMBL" id="ELR5217124.1"/>
    </source>
</evidence>
<dbReference type="EMBL" id="ABEXCJ050000002">
    <property type="protein sequence ID" value="EMR4589311.1"/>
    <property type="molecule type" value="Genomic_DNA"/>
</dbReference>
<evidence type="ECO:0000256" key="1">
    <source>
        <dbReference type="ARBA" id="ARBA00001946"/>
    </source>
</evidence>
<dbReference type="EMBL" id="ABEXCJ040000002">
    <property type="protein sequence ID" value="ELR5217124.1"/>
    <property type="molecule type" value="Genomic_DNA"/>
</dbReference>
<comment type="caution">
    <text evidence="5">The sequence shown here is derived from an EMBL/GenBank/DDBJ whole genome shotgun (WGS) entry which is preliminary data.</text>
</comment>
<dbReference type="InterPro" id="IPR046945">
    <property type="entry name" value="RHMD-like"/>
</dbReference>
<evidence type="ECO:0000313" key="6">
    <source>
        <dbReference type="EMBL" id="EMR4589311.1"/>
    </source>
</evidence>
<dbReference type="PANTHER" id="PTHR13794">
    <property type="entry name" value="ENOLASE SUPERFAMILY, MANDELATE RACEMASE"/>
    <property type="match status" value="1"/>
</dbReference>
<feature type="domain" description="Mandelate racemase/muconate lactonizing enzyme C-terminal" evidence="4">
    <location>
        <begin position="137"/>
        <end position="237"/>
    </location>
</feature>
<evidence type="ECO:0000259" key="4">
    <source>
        <dbReference type="SMART" id="SM00922"/>
    </source>
</evidence>
<comment type="cofactor">
    <cofactor evidence="1">
        <name>Mg(2+)</name>
        <dbReference type="ChEBI" id="CHEBI:18420"/>
    </cofactor>
</comment>
<dbReference type="RefSeq" id="WP_272680202.1">
    <property type="nucleotide sequence ID" value="NZ_JANGWI010000003.1"/>
</dbReference>
<evidence type="ECO:0000256" key="2">
    <source>
        <dbReference type="ARBA" id="ARBA00022723"/>
    </source>
</evidence>
<keyword evidence="2" id="KW-0479">Metal-binding</keyword>